<protein>
    <recommendedName>
        <fullName evidence="4">SnoaL-like domain-containing protein</fullName>
    </recommendedName>
</protein>
<accession>A0A1M5X6P6</accession>
<reference evidence="2 3" key="1">
    <citation type="submission" date="2016-11" db="EMBL/GenBank/DDBJ databases">
        <authorList>
            <person name="Jaros S."/>
            <person name="Januszkiewicz K."/>
            <person name="Wedrychowicz H."/>
        </authorList>
    </citation>
    <scope>NUCLEOTIDE SEQUENCE [LARGE SCALE GENOMIC DNA]</scope>
    <source>
        <strain evidence="2 3">DSM 16917</strain>
    </source>
</reference>
<dbReference type="AlphaFoldDB" id="A0A1M5X6P6"/>
<name>A0A1M5X6P6_9GAMM</name>
<dbReference type="SUPFAM" id="SSF54427">
    <property type="entry name" value="NTF2-like"/>
    <property type="match status" value="1"/>
</dbReference>
<evidence type="ECO:0000313" key="3">
    <source>
        <dbReference type="Proteomes" id="UP000184268"/>
    </source>
</evidence>
<gene>
    <name evidence="2" type="ORF">SAMN02745129_3279</name>
</gene>
<feature type="signal peptide" evidence="1">
    <location>
        <begin position="1"/>
        <end position="18"/>
    </location>
</feature>
<feature type="chain" id="PRO_5009914882" description="SnoaL-like domain-containing protein" evidence="1">
    <location>
        <begin position="19"/>
        <end position="134"/>
    </location>
</feature>
<keyword evidence="1" id="KW-0732">Signal</keyword>
<dbReference type="Gene3D" id="3.10.450.50">
    <property type="match status" value="1"/>
</dbReference>
<evidence type="ECO:0000313" key="2">
    <source>
        <dbReference type="EMBL" id="SHH95495.1"/>
    </source>
</evidence>
<dbReference type="OrthoDB" id="9808719at2"/>
<dbReference type="InterPro" id="IPR032710">
    <property type="entry name" value="NTF2-like_dom_sf"/>
</dbReference>
<dbReference type="EMBL" id="FQXG01000005">
    <property type="protein sequence ID" value="SHH95495.1"/>
    <property type="molecule type" value="Genomic_DNA"/>
</dbReference>
<dbReference type="RefSeq" id="WP_067664100.1">
    <property type="nucleotide sequence ID" value="NZ_FQXG01000005.1"/>
</dbReference>
<dbReference type="Proteomes" id="UP000184268">
    <property type="component" value="Unassembled WGS sequence"/>
</dbReference>
<proteinExistence type="predicted"/>
<organism evidence="2 3">
    <name type="scientific">Ferrimonas marina</name>
    <dbReference type="NCBI Taxonomy" id="299255"/>
    <lineage>
        <taxon>Bacteria</taxon>
        <taxon>Pseudomonadati</taxon>
        <taxon>Pseudomonadota</taxon>
        <taxon>Gammaproteobacteria</taxon>
        <taxon>Alteromonadales</taxon>
        <taxon>Ferrimonadaceae</taxon>
        <taxon>Ferrimonas</taxon>
    </lineage>
</organism>
<evidence type="ECO:0008006" key="4">
    <source>
        <dbReference type="Google" id="ProtNLM"/>
    </source>
</evidence>
<evidence type="ECO:0000256" key="1">
    <source>
        <dbReference type="SAM" id="SignalP"/>
    </source>
</evidence>
<keyword evidence="3" id="KW-1185">Reference proteome</keyword>
<sequence>MRLLLALLFILLCPLAQATSLEAATKTAHDYIAAYNAAELADKRALLSDSFSPDGRFVSSGQDLDFAGVLAMTEQFHQGYRMEIEGPVRAHNGYVSFRWRYQRLDGSESWSGIDFCELDEQGRFRTVVVFFDDE</sequence>